<name>A0ABW2TIR5_9PSEU</name>
<keyword evidence="6" id="KW-1185">Reference proteome</keyword>
<evidence type="ECO:0000259" key="4">
    <source>
        <dbReference type="PROSITE" id="PS50043"/>
    </source>
</evidence>
<dbReference type="CDD" id="cd06170">
    <property type="entry name" value="LuxR_C_like"/>
    <property type="match status" value="1"/>
</dbReference>
<dbReference type="PROSITE" id="PS50043">
    <property type="entry name" value="HTH_LUXR_2"/>
    <property type="match status" value="1"/>
</dbReference>
<organism evidence="5 6">
    <name type="scientific">Actinokineospora soli</name>
    <dbReference type="NCBI Taxonomy" id="1048753"/>
    <lineage>
        <taxon>Bacteria</taxon>
        <taxon>Bacillati</taxon>
        <taxon>Actinomycetota</taxon>
        <taxon>Actinomycetes</taxon>
        <taxon>Pseudonocardiales</taxon>
        <taxon>Pseudonocardiaceae</taxon>
        <taxon>Actinokineospora</taxon>
    </lineage>
</organism>
<keyword evidence="3" id="KW-0804">Transcription</keyword>
<dbReference type="Proteomes" id="UP001596512">
    <property type="component" value="Unassembled WGS sequence"/>
</dbReference>
<dbReference type="InterPro" id="IPR016032">
    <property type="entry name" value="Sig_transdc_resp-reg_C-effctor"/>
</dbReference>
<sequence length="317" mass="34463">MRALLHNAGHALNDGDRARCGERLAEAAEAGVYDRDPSLLHLSRIVTGMWAAYDGDTARGLRLFTELVAEHGASGNRPMELFSRFFCGWCSAFSGDEVAARAEFREGLKRSLEWGDQHHRMYMLLGLTIVEAEFGEPQAAARRFAGMLAAVRDNGGDELDGDAVAVAGWVADRLDDHVRAATLYGIAETVCRTEGFTLSAAAPLFTAHTRHVERTEQALGAAAFAKHVADGAALSRPEAFRYVFDTTATPAPAPTGRLTRREREIAELVRQGLSNRRIGAKLVISQRTAETHVANIMAKLGFTSRSQIAVWAAQEDA</sequence>
<dbReference type="EMBL" id="JBHTEY010000004">
    <property type="protein sequence ID" value="MFC7613620.1"/>
    <property type="molecule type" value="Genomic_DNA"/>
</dbReference>
<feature type="domain" description="HTH luxR-type" evidence="4">
    <location>
        <begin position="251"/>
        <end position="316"/>
    </location>
</feature>
<dbReference type="InterPro" id="IPR000792">
    <property type="entry name" value="Tscrpt_reg_LuxR_C"/>
</dbReference>
<dbReference type="SMART" id="SM00421">
    <property type="entry name" value="HTH_LUXR"/>
    <property type="match status" value="1"/>
</dbReference>
<evidence type="ECO:0000313" key="5">
    <source>
        <dbReference type="EMBL" id="MFC7613620.1"/>
    </source>
</evidence>
<proteinExistence type="predicted"/>
<keyword evidence="2" id="KW-0238">DNA-binding</keyword>
<comment type="caution">
    <text evidence="5">The sequence shown here is derived from an EMBL/GenBank/DDBJ whole genome shotgun (WGS) entry which is preliminary data.</text>
</comment>
<dbReference type="Pfam" id="PF00196">
    <property type="entry name" value="GerE"/>
    <property type="match status" value="1"/>
</dbReference>
<dbReference type="SUPFAM" id="SSF46894">
    <property type="entry name" value="C-terminal effector domain of the bipartite response regulators"/>
    <property type="match status" value="1"/>
</dbReference>
<dbReference type="PANTHER" id="PTHR44688:SF16">
    <property type="entry name" value="DNA-BINDING TRANSCRIPTIONAL ACTIVATOR DEVR_DOSR"/>
    <property type="match status" value="1"/>
</dbReference>
<dbReference type="InterPro" id="IPR036388">
    <property type="entry name" value="WH-like_DNA-bd_sf"/>
</dbReference>
<protein>
    <submittedName>
        <fullName evidence="5">LuxR C-terminal-related transcriptional regulator</fullName>
    </submittedName>
</protein>
<gene>
    <name evidence="5" type="ORF">ACFQV2_08405</name>
</gene>
<evidence type="ECO:0000256" key="3">
    <source>
        <dbReference type="ARBA" id="ARBA00023163"/>
    </source>
</evidence>
<evidence type="ECO:0000256" key="2">
    <source>
        <dbReference type="ARBA" id="ARBA00023125"/>
    </source>
</evidence>
<accession>A0ABW2TIR5</accession>
<dbReference type="Gene3D" id="1.10.10.10">
    <property type="entry name" value="Winged helix-like DNA-binding domain superfamily/Winged helix DNA-binding domain"/>
    <property type="match status" value="1"/>
</dbReference>
<dbReference type="PANTHER" id="PTHR44688">
    <property type="entry name" value="DNA-BINDING TRANSCRIPTIONAL ACTIVATOR DEVR_DOSR"/>
    <property type="match status" value="1"/>
</dbReference>
<keyword evidence="1" id="KW-0805">Transcription regulation</keyword>
<dbReference type="PRINTS" id="PR00038">
    <property type="entry name" value="HTHLUXR"/>
</dbReference>
<reference evidence="6" key="1">
    <citation type="journal article" date="2019" name="Int. J. Syst. Evol. Microbiol.">
        <title>The Global Catalogue of Microorganisms (GCM) 10K type strain sequencing project: providing services to taxonomists for standard genome sequencing and annotation.</title>
        <authorList>
            <consortium name="The Broad Institute Genomics Platform"/>
            <consortium name="The Broad Institute Genome Sequencing Center for Infectious Disease"/>
            <person name="Wu L."/>
            <person name="Ma J."/>
        </authorList>
    </citation>
    <scope>NUCLEOTIDE SEQUENCE [LARGE SCALE GENOMIC DNA]</scope>
    <source>
        <strain evidence="6">JCM 17695</strain>
    </source>
</reference>
<evidence type="ECO:0000313" key="6">
    <source>
        <dbReference type="Proteomes" id="UP001596512"/>
    </source>
</evidence>
<evidence type="ECO:0000256" key="1">
    <source>
        <dbReference type="ARBA" id="ARBA00023015"/>
    </source>
</evidence>